<evidence type="ECO:0000313" key="1">
    <source>
        <dbReference type="EMBL" id="OBZ80453.1"/>
    </source>
</evidence>
<protein>
    <submittedName>
        <fullName evidence="1">Uncharacterized protein</fullName>
    </submittedName>
</protein>
<gene>
    <name evidence="1" type="ORF">A0J61_11498</name>
</gene>
<dbReference type="Proteomes" id="UP000093000">
    <property type="component" value="Unassembled WGS sequence"/>
</dbReference>
<evidence type="ECO:0000313" key="2">
    <source>
        <dbReference type="Proteomes" id="UP000093000"/>
    </source>
</evidence>
<feature type="non-terminal residue" evidence="1">
    <location>
        <position position="196"/>
    </location>
</feature>
<dbReference type="EMBL" id="LUGH01002116">
    <property type="protein sequence ID" value="OBZ80453.1"/>
    <property type="molecule type" value="Genomic_DNA"/>
</dbReference>
<keyword evidence="2" id="KW-1185">Reference proteome</keyword>
<sequence length="196" mass="22802">MQRSVIDDNITTSGADNEIDRNDFIPMNSQLNLKNEVTPGANNTKGSLVQRRKKKIHTLYEEALNCDDADELQENQKKIDHYENLYCCLTKTGKYSAIHNQNSIQNDNQNNNQNDASVTTIDNRTAYQNAEAFISAFELTFQVNDVDVNKEWKKYLTISFLYRKNTKHMRWYQNHFEPLDAITSWNEIKQAIADRS</sequence>
<dbReference type="InParanoid" id="A0A1C7MUE2"/>
<organism evidence="1 2">
    <name type="scientific">Choanephora cucurbitarum</name>
    <dbReference type="NCBI Taxonomy" id="101091"/>
    <lineage>
        <taxon>Eukaryota</taxon>
        <taxon>Fungi</taxon>
        <taxon>Fungi incertae sedis</taxon>
        <taxon>Mucoromycota</taxon>
        <taxon>Mucoromycotina</taxon>
        <taxon>Mucoromycetes</taxon>
        <taxon>Mucorales</taxon>
        <taxon>Mucorineae</taxon>
        <taxon>Choanephoraceae</taxon>
        <taxon>Choanephoroideae</taxon>
        <taxon>Choanephora</taxon>
    </lineage>
</organism>
<dbReference type="AlphaFoldDB" id="A0A1C7MUE2"/>
<comment type="caution">
    <text evidence="1">The sequence shown here is derived from an EMBL/GenBank/DDBJ whole genome shotgun (WGS) entry which is preliminary data.</text>
</comment>
<accession>A0A1C7MUE2</accession>
<reference evidence="1 2" key="1">
    <citation type="submission" date="2016-03" db="EMBL/GenBank/DDBJ databases">
        <title>Choanephora cucurbitarum.</title>
        <authorList>
            <person name="Min B."/>
            <person name="Park H."/>
            <person name="Park J.-H."/>
            <person name="Shin H.-D."/>
            <person name="Choi I.-G."/>
        </authorList>
    </citation>
    <scope>NUCLEOTIDE SEQUENCE [LARGE SCALE GENOMIC DNA]</scope>
    <source>
        <strain evidence="1 2">KUS-F28377</strain>
    </source>
</reference>
<proteinExistence type="predicted"/>
<name>A0A1C7MUE2_9FUNG</name>
<dbReference type="OrthoDB" id="2268828at2759"/>